<protein>
    <recommendedName>
        <fullName evidence="2">RNA polymerase II transcription factor B subunit 3</fullName>
    </recommendedName>
    <alternativeName>
        <fullName evidence="8">RNA polymerase II transcription factor B 38 kDa subunit</fullName>
    </alternativeName>
    <alternativeName>
        <fullName evidence="7">RNA polymerase II transcription factor B p38 subunit</fullName>
    </alternativeName>
</protein>
<gene>
    <name evidence="12" type="ORF">AC578_469</name>
</gene>
<dbReference type="GO" id="GO:0061575">
    <property type="term" value="F:cyclin-dependent protein serine/threonine kinase activator activity"/>
    <property type="evidence" value="ECO:0007669"/>
    <property type="project" value="InterPro"/>
</dbReference>
<dbReference type="OrthoDB" id="5963at2759"/>
<dbReference type="GO" id="GO:0070985">
    <property type="term" value="C:transcription factor TFIIK complex"/>
    <property type="evidence" value="ECO:0007669"/>
    <property type="project" value="UniProtKB-ARBA"/>
</dbReference>
<reference evidence="12 13" key="1">
    <citation type="submission" date="2015-07" db="EMBL/GenBank/DDBJ databases">
        <title>Comparative genomics of the Sigatoka disease complex on banana suggests a link between parallel evolutionary changes in Pseudocercospora fijiensis and Pseudocercospora eumusae and increased virulence on the banana host.</title>
        <authorList>
            <person name="Chang T.-C."/>
            <person name="Salvucci A."/>
            <person name="Crous P.W."/>
            <person name="Stergiopoulos I."/>
        </authorList>
    </citation>
    <scope>NUCLEOTIDE SEQUENCE [LARGE SCALE GENOMIC DNA]</scope>
    <source>
        <strain evidence="12 13">CBS 114824</strain>
    </source>
</reference>
<accession>A0A139HXX5</accession>
<evidence type="ECO:0000256" key="8">
    <source>
        <dbReference type="ARBA" id="ARBA00033277"/>
    </source>
</evidence>
<evidence type="ECO:0000256" key="2">
    <source>
        <dbReference type="ARBA" id="ARBA00022257"/>
    </source>
</evidence>
<dbReference type="PANTHER" id="PTHR12683">
    <property type="entry name" value="CDK-ACTIVATING KINASE ASSEMBLY FACTOR MAT1"/>
    <property type="match status" value="1"/>
</dbReference>
<evidence type="ECO:0000256" key="5">
    <source>
        <dbReference type="ARBA" id="ARBA00022833"/>
    </source>
</evidence>
<dbReference type="STRING" id="321146.A0A139HXX5"/>
<comment type="caution">
    <text evidence="12">The sequence shown here is derived from an EMBL/GenBank/DDBJ whole genome shotgun (WGS) entry which is preliminary data.</text>
</comment>
<feature type="domain" description="RING-type" evidence="11">
    <location>
        <begin position="70"/>
        <end position="113"/>
    </location>
</feature>
<evidence type="ECO:0000256" key="4">
    <source>
        <dbReference type="ARBA" id="ARBA00022771"/>
    </source>
</evidence>
<dbReference type="SUPFAM" id="SSF57850">
    <property type="entry name" value="RING/U-box"/>
    <property type="match status" value="1"/>
</dbReference>
<dbReference type="InterPro" id="IPR017907">
    <property type="entry name" value="Znf_RING_CS"/>
</dbReference>
<evidence type="ECO:0000256" key="1">
    <source>
        <dbReference type="ARBA" id="ARBA00004123"/>
    </source>
</evidence>
<dbReference type="GO" id="GO:0008270">
    <property type="term" value="F:zinc ion binding"/>
    <property type="evidence" value="ECO:0007669"/>
    <property type="project" value="UniProtKB-KW"/>
</dbReference>
<dbReference type="InterPro" id="IPR004575">
    <property type="entry name" value="MAT1/Tfb3"/>
</dbReference>
<feature type="compositionally biased region" description="Polar residues" evidence="10">
    <location>
        <begin position="205"/>
        <end position="216"/>
    </location>
</feature>
<keyword evidence="5" id="KW-0862">Zinc</keyword>
<dbReference type="Pfam" id="PF06391">
    <property type="entry name" value="MAT1"/>
    <property type="match status" value="1"/>
</dbReference>
<feature type="compositionally biased region" description="Basic and acidic residues" evidence="10">
    <location>
        <begin position="218"/>
        <end position="256"/>
    </location>
</feature>
<dbReference type="Proteomes" id="UP000070133">
    <property type="component" value="Unassembled WGS sequence"/>
</dbReference>
<keyword evidence="6" id="KW-0539">Nucleus</keyword>
<name>A0A139HXX5_9PEZI</name>
<keyword evidence="4 9" id="KW-0863">Zinc-finger</keyword>
<dbReference type="CDD" id="cd16573">
    <property type="entry name" value="RING-HC_TFB3-like"/>
    <property type="match status" value="1"/>
</dbReference>
<dbReference type="InterPro" id="IPR015877">
    <property type="entry name" value="MAT1_centre"/>
</dbReference>
<dbReference type="PROSITE" id="PS00518">
    <property type="entry name" value="ZF_RING_1"/>
    <property type="match status" value="1"/>
</dbReference>
<dbReference type="GO" id="GO:0006289">
    <property type="term" value="P:nucleotide-excision repair"/>
    <property type="evidence" value="ECO:0007669"/>
    <property type="project" value="InterPro"/>
</dbReference>
<feature type="region of interest" description="Disordered" evidence="10">
    <location>
        <begin position="203"/>
        <end position="272"/>
    </location>
</feature>
<dbReference type="Pfam" id="PF17121">
    <property type="entry name" value="zf-C3HC4_5"/>
    <property type="match status" value="1"/>
</dbReference>
<evidence type="ECO:0000313" key="12">
    <source>
        <dbReference type="EMBL" id="KXT07298.1"/>
    </source>
</evidence>
<evidence type="ECO:0000256" key="7">
    <source>
        <dbReference type="ARBA" id="ARBA00029873"/>
    </source>
</evidence>
<dbReference type="PROSITE" id="PS50089">
    <property type="entry name" value="ZF_RING_2"/>
    <property type="match status" value="1"/>
</dbReference>
<evidence type="ECO:0000256" key="3">
    <source>
        <dbReference type="ARBA" id="ARBA00022723"/>
    </source>
</evidence>
<sequence>MSRVAQTKSSPVAKSNGARPGGGGGDAAQDGEHLSLRMKQISLDHRNSHNHIHNLHHGPLTDNMASEEICPVCKSSRYLNASLRFLVNPACYHKMCESCVDRLFSHGPQPCPIPGCKETLRKNRFRKQTFEDIQVEREVDIRRKVAAVFNRREDEFETIRDYNDYLNDVEDITFNLINKIDLEETERRFEQYEKAHQAEIAENASLAQQESMSYSKLQKAEREQAKQRREAARREEADERKEQQASKRDMLRRLENGQDPAQVAKASEGQGVMLKKRLNRQDAAARQQQLQAADARNGSSNLVIKGLKAKIKAEPEAPVDPFGGLSFEGMKYYSVQDRYVWDILESAEKDSKVTSGGYEVASFTQRALCEAFSGLGCFVADVATEREKSGQDNQTMATMGAEVMGAQDVKMEDPFD</sequence>
<dbReference type="InterPro" id="IPR001841">
    <property type="entry name" value="Znf_RING"/>
</dbReference>
<evidence type="ECO:0000259" key="11">
    <source>
        <dbReference type="PROSITE" id="PS50089"/>
    </source>
</evidence>
<dbReference type="InterPro" id="IPR013083">
    <property type="entry name" value="Znf_RING/FYVE/PHD"/>
</dbReference>
<proteinExistence type="predicted"/>
<dbReference type="NCBIfam" id="TIGR00570">
    <property type="entry name" value="cdk7"/>
    <property type="match status" value="1"/>
</dbReference>
<evidence type="ECO:0000256" key="9">
    <source>
        <dbReference type="PROSITE-ProRule" id="PRU00175"/>
    </source>
</evidence>
<evidence type="ECO:0000256" key="10">
    <source>
        <dbReference type="SAM" id="MobiDB-lite"/>
    </source>
</evidence>
<dbReference type="FunFam" id="3.30.40.10:FF:000037">
    <property type="entry name" value="Cdk-activating kinase assembly factor MAT1, centre"/>
    <property type="match status" value="1"/>
</dbReference>
<dbReference type="PANTHER" id="PTHR12683:SF13">
    <property type="entry name" value="CDK-ACTIVATING KINASE ASSEMBLY FACTOR MAT1"/>
    <property type="match status" value="1"/>
</dbReference>
<comment type="subcellular location">
    <subcellularLocation>
        <location evidence="1">Nucleus</location>
    </subcellularLocation>
</comment>
<dbReference type="GO" id="GO:0006357">
    <property type="term" value="P:regulation of transcription by RNA polymerase II"/>
    <property type="evidence" value="ECO:0007669"/>
    <property type="project" value="TreeGrafter"/>
</dbReference>
<keyword evidence="3" id="KW-0479">Metal-binding</keyword>
<evidence type="ECO:0000256" key="6">
    <source>
        <dbReference type="ARBA" id="ARBA00023242"/>
    </source>
</evidence>
<dbReference type="Gene3D" id="3.30.40.10">
    <property type="entry name" value="Zinc/RING finger domain, C3HC4 (zinc finger)"/>
    <property type="match status" value="1"/>
</dbReference>
<evidence type="ECO:0000313" key="13">
    <source>
        <dbReference type="Proteomes" id="UP000070133"/>
    </source>
</evidence>
<dbReference type="AlphaFoldDB" id="A0A139HXX5"/>
<dbReference type="EMBL" id="LFZN01000002">
    <property type="protein sequence ID" value="KXT07298.1"/>
    <property type="molecule type" value="Genomic_DNA"/>
</dbReference>
<feature type="compositionally biased region" description="Polar residues" evidence="10">
    <location>
        <begin position="1"/>
        <end position="13"/>
    </location>
</feature>
<keyword evidence="13" id="KW-1185">Reference proteome</keyword>
<organism evidence="12 13">
    <name type="scientific">Pseudocercospora eumusae</name>
    <dbReference type="NCBI Taxonomy" id="321146"/>
    <lineage>
        <taxon>Eukaryota</taxon>
        <taxon>Fungi</taxon>
        <taxon>Dikarya</taxon>
        <taxon>Ascomycota</taxon>
        <taxon>Pezizomycotina</taxon>
        <taxon>Dothideomycetes</taxon>
        <taxon>Dothideomycetidae</taxon>
        <taxon>Mycosphaerellales</taxon>
        <taxon>Mycosphaerellaceae</taxon>
        <taxon>Pseudocercospora</taxon>
    </lineage>
</organism>
<feature type="region of interest" description="Disordered" evidence="10">
    <location>
        <begin position="1"/>
        <end position="30"/>
    </location>
</feature>